<name>G6FQ73_9CYAN</name>
<keyword evidence="2" id="KW-1185">Reference proteome</keyword>
<protein>
    <submittedName>
        <fullName evidence="1">Uncharacterized protein</fullName>
    </submittedName>
</protein>
<dbReference type="AlphaFoldDB" id="G6FQ73"/>
<dbReference type="PATRIC" id="fig|741277.3.peg.1201"/>
<sequence>MGDLFAEGAIDIDDLSAQAIRDEEIQERRRKATEATAYLDDPDWEPPYVIEGSDF</sequence>
<proteinExistence type="predicted"/>
<dbReference type="Proteomes" id="UP000004344">
    <property type="component" value="Unassembled WGS sequence"/>
</dbReference>
<accession>G6FQ73</accession>
<comment type="caution">
    <text evidence="1">The sequence shown here is derived from an EMBL/GenBank/DDBJ whole genome shotgun (WGS) entry which is preliminary data.</text>
</comment>
<reference evidence="1 2" key="1">
    <citation type="submission" date="2011-09" db="EMBL/GenBank/DDBJ databases">
        <title>The draft genome of Fischerella sp. JSC-11.</title>
        <authorList>
            <consortium name="US DOE Joint Genome Institute (JGI-PGF)"/>
            <person name="Lucas S."/>
            <person name="Han J."/>
            <person name="Lapidus A."/>
            <person name="Cheng J.-F."/>
            <person name="Goodwin L."/>
            <person name="Pitluck S."/>
            <person name="Peters L."/>
            <person name="Land M.L."/>
            <person name="Hauser L."/>
            <person name="Sarkisova S."/>
            <person name="Bryant D.A."/>
            <person name="Brown I."/>
            <person name="Woyke T.J."/>
        </authorList>
    </citation>
    <scope>NUCLEOTIDE SEQUENCE [LARGE SCALE GENOMIC DNA]</scope>
    <source>
        <strain evidence="1 2">JSC-11</strain>
    </source>
</reference>
<dbReference type="GeneID" id="51963892"/>
<dbReference type="RefSeq" id="WP_009455299.1">
    <property type="nucleotide sequence ID" value="NZ_AGIZ01000003.1"/>
</dbReference>
<organism evidence="1 2">
    <name type="scientific">Fischerella thermalis JSC-11</name>
    <dbReference type="NCBI Taxonomy" id="741277"/>
    <lineage>
        <taxon>Bacteria</taxon>
        <taxon>Bacillati</taxon>
        <taxon>Cyanobacteriota</taxon>
        <taxon>Cyanophyceae</taxon>
        <taxon>Nostocales</taxon>
        <taxon>Hapalosiphonaceae</taxon>
        <taxon>Fischerella</taxon>
    </lineage>
</organism>
<evidence type="ECO:0000313" key="2">
    <source>
        <dbReference type="Proteomes" id="UP000004344"/>
    </source>
</evidence>
<dbReference type="EMBL" id="AGIZ01000003">
    <property type="protein sequence ID" value="EHC17958.1"/>
    <property type="molecule type" value="Genomic_DNA"/>
</dbReference>
<evidence type="ECO:0000313" key="1">
    <source>
        <dbReference type="EMBL" id="EHC17958.1"/>
    </source>
</evidence>
<gene>
    <name evidence="1" type="ORF">FJSC11DRAFT_1020</name>
</gene>